<organism evidence="8">
    <name type="scientific">freshwater metagenome</name>
    <dbReference type="NCBI Taxonomy" id="449393"/>
    <lineage>
        <taxon>unclassified sequences</taxon>
        <taxon>metagenomes</taxon>
        <taxon>ecological metagenomes</taxon>
    </lineage>
</organism>
<comment type="cofactor">
    <cofactor evidence="1">
        <name>Fe cation</name>
        <dbReference type="ChEBI" id="CHEBI:24875"/>
    </cofactor>
</comment>
<dbReference type="PRINTS" id="PR00090">
    <property type="entry name" value="RNGDIOXGNASE"/>
</dbReference>
<dbReference type="EMBL" id="CAEZSR010000013">
    <property type="protein sequence ID" value="CAB4545411.1"/>
    <property type="molecule type" value="Genomic_DNA"/>
</dbReference>
<sequence length="391" mass="45212">MVYAASRGDVPVRLGPSVKNVPDYGPSTMSVECYRDPVQFELEREKVLTKSWLVACRTEQIPNPGDWHSYEGHGETVVMVRQPDGSVAAFHNVCMHRGPSFVPEWSGCGARRFTCPYHGWVYDTTGKLVGLPERQDFSEEHLRDVRAPAVAAEEWGGFVWINMAGPGNCVSLREWIGEEILADLGQFKMEDMVLHDLIEWDVPVSYKAIVDGFNEIYHTIELHHVSPEFVRSARDTSFIILDRDLHTEQGPRPTNYMCFVPRPDTRDQLAEDWDHHKYAICHYVVFPNTVFNCNPEHIQVFNPIPIDVDRTKFLTWQLIYPGDRNDPEYEKYFQRMSKHWEGLKVVVGEDIGIYQQLKRTKRSSAYQQHILSERECKLAHYHEQMAKLISS</sequence>
<feature type="domain" description="Rieske" evidence="7">
    <location>
        <begin position="52"/>
        <end position="161"/>
    </location>
</feature>
<keyword evidence="2" id="KW-0001">2Fe-2S</keyword>
<dbReference type="InterPro" id="IPR017941">
    <property type="entry name" value="Rieske_2Fe-2S"/>
</dbReference>
<dbReference type="AlphaFoldDB" id="A0A6J6C203"/>
<dbReference type="CDD" id="cd03469">
    <property type="entry name" value="Rieske_RO_Alpha_N"/>
    <property type="match status" value="1"/>
</dbReference>
<evidence type="ECO:0000259" key="7">
    <source>
        <dbReference type="PROSITE" id="PS51296"/>
    </source>
</evidence>
<dbReference type="SUPFAM" id="SSF55961">
    <property type="entry name" value="Bet v1-like"/>
    <property type="match status" value="1"/>
</dbReference>
<keyword evidence="4" id="KW-0560">Oxidoreductase</keyword>
<evidence type="ECO:0000256" key="1">
    <source>
        <dbReference type="ARBA" id="ARBA00001962"/>
    </source>
</evidence>
<evidence type="ECO:0000256" key="5">
    <source>
        <dbReference type="ARBA" id="ARBA00023004"/>
    </source>
</evidence>
<accession>A0A6J6C203</accession>
<evidence type="ECO:0000313" key="8">
    <source>
        <dbReference type="EMBL" id="CAB4545411.1"/>
    </source>
</evidence>
<dbReference type="InterPro" id="IPR001663">
    <property type="entry name" value="Rng_hydr_dOase-A"/>
</dbReference>
<dbReference type="Pfam" id="PF00355">
    <property type="entry name" value="Rieske"/>
    <property type="match status" value="1"/>
</dbReference>
<dbReference type="GO" id="GO:0051537">
    <property type="term" value="F:2 iron, 2 sulfur cluster binding"/>
    <property type="evidence" value="ECO:0007669"/>
    <property type="project" value="UniProtKB-KW"/>
</dbReference>
<keyword evidence="5" id="KW-0408">Iron</keyword>
<dbReference type="InterPro" id="IPR015879">
    <property type="entry name" value="Ring_hydroxy_dOase_asu_C_dom"/>
</dbReference>
<keyword evidence="3" id="KW-0479">Metal-binding</keyword>
<dbReference type="PROSITE" id="PS51296">
    <property type="entry name" value="RIESKE"/>
    <property type="match status" value="1"/>
</dbReference>
<dbReference type="PANTHER" id="PTHR43756">
    <property type="entry name" value="CHOLINE MONOOXYGENASE, CHLOROPLASTIC"/>
    <property type="match status" value="1"/>
</dbReference>
<dbReference type="Gene3D" id="3.90.380.10">
    <property type="entry name" value="Naphthalene 1,2-dioxygenase Alpha Subunit, Chain A, domain 1"/>
    <property type="match status" value="2"/>
</dbReference>
<dbReference type="CDD" id="cd00680">
    <property type="entry name" value="RHO_alpha_C"/>
    <property type="match status" value="1"/>
</dbReference>
<gene>
    <name evidence="8" type="ORF">UFOPK1493_00642</name>
</gene>
<evidence type="ECO:0000256" key="6">
    <source>
        <dbReference type="ARBA" id="ARBA00023014"/>
    </source>
</evidence>
<protein>
    <submittedName>
        <fullName evidence="8">Unannotated protein</fullName>
    </submittedName>
</protein>
<dbReference type="SUPFAM" id="SSF50022">
    <property type="entry name" value="ISP domain"/>
    <property type="match status" value="1"/>
</dbReference>
<dbReference type="Gene3D" id="2.102.10.10">
    <property type="entry name" value="Rieske [2Fe-2S] iron-sulphur domain"/>
    <property type="match status" value="1"/>
</dbReference>
<evidence type="ECO:0000256" key="4">
    <source>
        <dbReference type="ARBA" id="ARBA00023002"/>
    </source>
</evidence>
<reference evidence="8" key="1">
    <citation type="submission" date="2020-05" db="EMBL/GenBank/DDBJ databases">
        <authorList>
            <person name="Chiriac C."/>
            <person name="Salcher M."/>
            <person name="Ghai R."/>
            <person name="Kavagutti S V."/>
        </authorList>
    </citation>
    <scope>NUCLEOTIDE SEQUENCE</scope>
</reference>
<dbReference type="GO" id="GO:0016491">
    <property type="term" value="F:oxidoreductase activity"/>
    <property type="evidence" value="ECO:0007669"/>
    <property type="project" value="UniProtKB-KW"/>
</dbReference>
<evidence type="ECO:0000256" key="2">
    <source>
        <dbReference type="ARBA" id="ARBA00022714"/>
    </source>
</evidence>
<name>A0A6J6C203_9ZZZZ</name>
<dbReference type="Pfam" id="PF00848">
    <property type="entry name" value="Ring_hydroxyl_A"/>
    <property type="match status" value="1"/>
</dbReference>
<dbReference type="InterPro" id="IPR036922">
    <property type="entry name" value="Rieske_2Fe-2S_sf"/>
</dbReference>
<proteinExistence type="predicted"/>
<keyword evidence="6" id="KW-0411">Iron-sulfur</keyword>
<dbReference type="PANTHER" id="PTHR43756:SF5">
    <property type="entry name" value="CHOLINE MONOOXYGENASE, CHLOROPLASTIC"/>
    <property type="match status" value="1"/>
</dbReference>
<evidence type="ECO:0000256" key="3">
    <source>
        <dbReference type="ARBA" id="ARBA00022723"/>
    </source>
</evidence>
<dbReference type="GO" id="GO:0005506">
    <property type="term" value="F:iron ion binding"/>
    <property type="evidence" value="ECO:0007669"/>
    <property type="project" value="InterPro"/>
</dbReference>